<keyword evidence="2 4" id="KW-0479">Metal-binding</keyword>
<evidence type="ECO:0000256" key="1">
    <source>
        <dbReference type="ARBA" id="ARBA00022617"/>
    </source>
</evidence>
<evidence type="ECO:0000256" key="4">
    <source>
        <dbReference type="PROSITE-ProRule" id="PRU00433"/>
    </source>
</evidence>
<proteinExistence type="predicted"/>
<dbReference type="InterPro" id="IPR036909">
    <property type="entry name" value="Cyt_c-like_dom_sf"/>
</dbReference>
<evidence type="ECO:0000256" key="2">
    <source>
        <dbReference type="ARBA" id="ARBA00022723"/>
    </source>
</evidence>
<keyword evidence="7" id="KW-1185">Reference proteome</keyword>
<keyword evidence="1 4" id="KW-0349">Heme</keyword>
<accession>A0ABV3ZIE6</accession>
<feature type="domain" description="Cytochrome c" evidence="5">
    <location>
        <begin position="753"/>
        <end position="891"/>
    </location>
</feature>
<dbReference type="PROSITE" id="PS51007">
    <property type="entry name" value="CYTC"/>
    <property type="match status" value="1"/>
</dbReference>
<organism evidence="6 7">
    <name type="scientific">Danxiaibacter flavus</name>
    <dbReference type="NCBI Taxonomy" id="3049108"/>
    <lineage>
        <taxon>Bacteria</taxon>
        <taxon>Pseudomonadati</taxon>
        <taxon>Bacteroidota</taxon>
        <taxon>Chitinophagia</taxon>
        <taxon>Chitinophagales</taxon>
        <taxon>Chitinophagaceae</taxon>
        <taxon>Danxiaibacter</taxon>
    </lineage>
</organism>
<dbReference type="SUPFAM" id="SSF46626">
    <property type="entry name" value="Cytochrome c"/>
    <property type="match status" value="1"/>
</dbReference>
<reference evidence="6 7" key="1">
    <citation type="submission" date="2023-07" db="EMBL/GenBank/DDBJ databases">
        <authorList>
            <person name="Lian W.-H."/>
        </authorList>
    </citation>
    <scope>NUCLEOTIDE SEQUENCE [LARGE SCALE GENOMIC DNA]</scope>
    <source>
        <strain evidence="6 7">SYSU DXS3180</strain>
    </source>
</reference>
<sequence length="906" mass="100534">MKKRRNFDCHSMLKKLQLFTGGALCLLYVSCKNSSDLKADSKLSSDPKVANLKLPEGFHADHLYGPSENEEGSWVSMTFDDKGRLIASDQYGTLYRMQLPAIGDTVTKVKIERIAVPEKDTANNKVDIGYAHGLLWAFNSLYVMINHNSDSAFEKGSGLYRLQDTNGDDQFDKITLLKKLEGEGEHGPHSIVLSPDKKSLYVIAGNFTKIPEMNRYRSKPDSKIDNILPLVKDPNGHDNTVNWHGGWIAHVDSTGNDWELISSGFRNPFDLAFNDVGDMFTYDSDMEWDFGTPWYRPTRICHVTSGSEFGWRPGTDKWSPVFPDNLPAILNVGQGSPTNVVSGANSHFPEKYRKSIFAFDWSFGIIYAIHLDAEGASYKAKGEEFVSGSPLPLTDGVVGPDGALYFLTGGRRLESDLYRVYYKDSKDNTDALKAPELTDAQKLRRKLEEYHGAPKAGAVDFAWPYLKDNDRFIRFAARIAVENNPVSEWKAKALAEKDPVALTQAMIALARKGDPNDKAQALNALQQVDYAKLSESQQIDLLRAFELVFARMGAPDAISKTAVIAYLNPHYPAKGGNELNRELSKLLGFLDAPDFVAKTVPLLAEAKDDNSSGQETFTKSSDLIMRNPQYGMDIAGMLSKVPPMQATFYATVLSQVKTGWTPQTQETYFKWFNSAFDYKGGHSFIGFIDGARKKGLENVSKDKFAYYDKMSGETLANSSNTNLAKGAMQPKGPWRNWKLDDAVKVADSGIYHRNFERGKAMFAASLCISCHNMRGEGGTAGPDLTQLGTRFSYKDMLEAIIDPSKTISDQYGATVFYLKDGSSVVGRLITQEAGKYVISQNPFAPQTVREIPKDDVLRTRVSEVSPMLPGMINRLNPEELKDLLAYLKAGGNPKDTIFSAKETAGK</sequence>
<dbReference type="SUPFAM" id="SSF50952">
    <property type="entry name" value="Soluble quinoprotein glucose dehydrogenase"/>
    <property type="match status" value="1"/>
</dbReference>
<protein>
    <submittedName>
        <fullName evidence="6">C-type cytochrome</fullName>
    </submittedName>
</protein>
<dbReference type="Pfam" id="PF00034">
    <property type="entry name" value="Cytochrom_C"/>
    <property type="match status" value="1"/>
</dbReference>
<dbReference type="EMBL" id="JAULBC010000006">
    <property type="protein sequence ID" value="MEX6689632.1"/>
    <property type="molecule type" value="Genomic_DNA"/>
</dbReference>
<keyword evidence="3 4" id="KW-0408">Iron</keyword>
<dbReference type="InterPro" id="IPR013427">
    <property type="entry name" value="Haem-bd_dom_put"/>
</dbReference>
<name>A0ABV3ZIE6_9BACT</name>
<comment type="caution">
    <text evidence="6">The sequence shown here is derived from an EMBL/GenBank/DDBJ whole genome shotgun (WGS) entry which is preliminary data.</text>
</comment>
<evidence type="ECO:0000313" key="7">
    <source>
        <dbReference type="Proteomes" id="UP001560573"/>
    </source>
</evidence>
<dbReference type="InterPro" id="IPR011042">
    <property type="entry name" value="6-blade_b-propeller_TolB-like"/>
</dbReference>
<evidence type="ECO:0000313" key="6">
    <source>
        <dbReference type="EMBL" id="MEX6689632.1"/>
    </source>
</evidence>
<dbReference type="PANTHER" id="PTHR33546:SF1">
    <property type="entry name" value="LARGE, MULTIFUNCTIONAL SECRETED PROTEIN"/>
    <property type="match status" value="1"/>
</dbReference>
<dbReference type="Proteomes" id="UP001560573">
    <property type="component" value="Unassembled WGS sequence"/>
</dbReference>
<evidence type="ECO:0000256" key="3">
    <source>
        <dbReference type="ARBA" id="ARBA00023004"/>
    </source>
</evidence>
<dbReference type="PANTHER" id="PTHR33546">
    <property type="entry name" value="LARGE, MULTIFUNCTIONAL SECRETED PROTEIN-RELATED"/>
    <property type="match status" value="1"/>
</dbReference>
<dbReference type="Gene3D" id="2.120.10.30">
    <property type="entry name" value="TolB, C-terminal domain"/>
    <property type="match status" value="1"/>
</dbReference>
<evidence type="ECO:0000259" key="5">
    <source>
        <dbReference type="PROSITE" id="PS51007"/>
    </source>
</evidence>
<gene>
    <name evidence="6" type="ORF">QTN47_19160</name>
</gene>
<dbReference type="InterPro" id="IPR011041">
    <property type="entry name" value="Quinoprot_gluc/sorb_DH_b-prop"/>
</dbReference>
<dbReference type="RefSeq" id="WP_369331039.1">
    <property type="nucleotide sequence ID" value="NZ_JAULBC010000006.1"/>
</dbReference>
<dbReference type="Gene3D" id="1.10.760.10">
    <property type="entry name" value="Cytochrome c-like domain"/>
    <property type="match status" value="1"/>
</dbReference>
<dbReference type="InterPro" id="IPR009056">
    <property type="entry name" value="Cyt_c-like_dom"/>
</dbReference>
<dbReference type="NCBIfam" id="TIGR02603">
    <property type="entry name" value="CxxCH_TIGR02603"/>
    <property type="match status" value="1"/>
</dbReference>